<dbReference type="SUPFAM" id="SSF103481">
    <property type="entry name" value="Multidrug resistance efflux transporter EmrE"/>
    <property type="match status" value="4"/>
</dbReference>
<evidence type="ECO:0000313" key="9">
    <source>
        <dbReference type="Proteomes" id="UP001634393"/>
    </source>
</evidence>
<protein>
    <recommendedName>
        <fullName evidence="7">EamA domain-containing protein</fullName>
    </recommendedName>
</protein>
<feature type="domain" description="EamA" evidence="7">
    <location>
        <begin position="384"/>
        <end position="518"/>
    </location>
</feature>
<dbReference type="EMBL" id="JBJXBP010000004">
    <property type="protein sequence ID" value="KAL3833495.1"/>
    <property type="molecule type" value="Genomic_DNA"/>
</dbReference>
<dbReference type="Proteomes" id="UP001634393">
    <property type="component" value="Unassembled WGS sequence"/>
</dbReference>
<feature type="transmembrane region" description="Helical" evidence="6">
    <location>
        <begin position="204"/>
        <end position="225"/>
    </location>
</feature>
<feature type="transmembrane region" description="Helical" evidence="6">
    <location>
        <begin position="623"/>
        <end position="642"/>
    </location>
</feature>
<feature type="transmembrane region" description="Helical" evidence="6">
    <location>
        <begin position="12"/>
        <end position="33"/>
    </location>
</feature>
<comment type="caution">
    <text evidence="8">The sequence shown here is derived from an EMBL/GenBank/DDBJ whole genome shotgun (WGS) entry which is preliminary data.</text>
</comment>
<feature type="transmembrane region" description="Helical" evidence="6">
    <location>
        <begin position="73"/>
        <end position="95"/>
    </location>
</feature>
<feature type="transmembrane region" description="Helical" evidence="6">
    <location>
        <begin position="380"/>
        <end position="401"/>
    </location>
</feature>
<sequence length="731" mass="79116">MVSDYAKKAKIYVAVLLLQFGFAGFAIVAKFALNKGTSHFTFAVYRNAIAAIVFAPFALVLERKIRPKMTFNIFFKIVLLGLLDPVIGQNLFYAGMNETTATITSAMSNLLPALTFIIALVLSQSKILGTLVTVGGAMIMTLVAGPIIGLPWTNDHSNDSSSPTPTQGQQKPVLGALMIAAGNFGYALFYVLQAITLKSYPAGLSLITLVCSCGALQGTVLTFIVERGNIGIWSIGWNATLLAYAYGGIISSAVTYYVSGLIMKEKGPVFVTAFNPLSMIIVAVMSSFIFAEQLDVGKITGGVVIVIGLYLVIWGKTEDEYGSFIDGSELPVHQQPTLTNIPSKKELKANDVQLSQPTSVNATVFPLINMESKLVNQVKVYGGVILLQFGFAGFGIVAKFALNKGTSHYTFSVYRNAIAALVFAPFAFVLERKTRPKMTLKIFFKIMLLGFLDPVLGQNLFYAGMNETTVTFTSAMCNVLPALTFLMAWILRVERVNIKKIHSQAKIIGTMVTVSGAMIMTLIVGPEIGLPWTKNQPHKIITSTNHAPQHPIKGALMIAAGNIAYSLFYILQANTLMKSYPAGLSLTTLICSTGALEGVVLTFMVERSNLAIWSIGWDAKLLAYAYGGLISSGLTYYVSGIIMKERGPVFVTAFNPLNMIIIAVMSSFIFADQLDVGKVTGAIVVVIGLYLVIWGKSKDRNNESFAEKTELPIKSTADGNNKLSMDKELEN</sequence>
<keyword evidence="5 6" id="KW-0472">Membrane</keyword>
<feature type="domain" description="EamA" evidence="7">
    <location>
        <begin position="11"/>
        <end position="141"/>
    </location>
</feature>
<evidence type="ECO:0000313" key="8">
    <source>
        <dbReference type="EMBL" id="KAL3833495.1"/>
    </source>
</evidence>
<accession>A0ABD3T954</accession>
<feature type="transmembrane region" description="Helical" evidence="6">
    <location>
        <begin position="649"/>
        <end position="670"/>
    </location>
</feature>
<feature type="transmembrane region" description="Helical" evidence="6">
    <location>
        <begin position="442"/>
        <end position="464"/>
    </location>
</feature>
<feature type="transmembrane region" description="Helical" evidence="6">
    <location>
        <begin position="676"/>
        <end position="694"/>
    </location>
</feature>
<evidence type="ECO:0000256" key="6">
    <source>
        <dbReference type="SAM" id="Phobius"/>
    </source>
</evidence>
<organism evidence="8 9">
    <name type="scientific">Penstemon smallii</name>
    <dbReference type="NCBI Taxonomy" id="265156"/>
    <lineage>
        <taxon>Eukaryota</taxon>
        <taxon>Viridiplantae</taxon>
        <taxon>Streptophyta</taxon>
        <taxon>Embryophyta</taxon>
        <taxon>Tracheophyta</taxon>
        <taxon>Spermatophyta</taxon>
        <taxon>Magnoliopsida</taxon>
        <taxon>eudicotyledons</taxon>
        <taxon>Gunneridae</taxon>
        <taxon>Pentapetalae</taxon>
        <taxon>asterids</taxon>
        <taxon>lamiids</taxon>
        <taxon>Lamiales</taxon>
        <taxon>Plantaginaceae</taxon>
        <taxon>Cheloneae</taxon>
        <taxon>Penstemon</taxon>
    </lineage>
</organism>
<name>A0ABD3T954_9LAMI</name>
<reference evidence="8 9" key="1">
    <citation type="submission" date="2024-12" db="EMBL/GenBank/DDBJ databases">
        <title>The unique morphological basis and parallel evolutionary history of personate flowers in Penstemon.</title>
        <authorList>
            <person name="Depatie T.H."/>
            <person name="Wessinger C.A."/>
        </authorList>
    </citation>
    <scope>NUCLEOTIDE SEQUENCE [LARGE SCALE GENOMIC DNA]</scope>
    <source>
        <strain evidence="8">WTNN_2</strain>
        <tissue evidence="8">Leaf</tissue>
    </source>
</reference>
<evidence type="ECO:0000256" key="4">
    <source>
        <dbReference type="ARBA" id="ARBA00022989"/>
    </source>
</evidence>
<feature type="transmembrane region" description="Helical" evidence="6">
    <location>
        <begin position="270"/>
        <end position="290"/>
    </location>
</feature>
<keyword evidence="3 6" id="KW-0812">Transmembrane</keyword>
<feature type="transmembrane region" description="Helical" evidence="6">
    <location>
        <begin position="101"/>
        <end position="122"/>
    </location>
</feature>
<evidence type="ECO:0000256" key="3">
    <source>
        <dbReference type="ARBA" id="ARBA00022692"/>
    </source>
</evidence>
<feature type="transmembrane region" description="Helical" evidence="6">
    <location>
        <begin position="413"/>
        <end position="430"/>
    </location>
</feature>
<feature type="transmembrane region" description="Helical" evidence="6">
    <location>
        <begin position="512"/>
        <end position="532"/>
    </location>
</feature>
<proteinExistence type="inferred from homology"/>
<feature type="transmembrane region" description="Helical" evidence="6">
    <location>
        <begin position="237"/>
        <end position="258"/>
    </location>
</feature>
<comment type="subcellular location">
    <subcellularLocation>
        <location evidence="1">Membrane</location>
        <topology evidence="1">Multi-pass membrane protein</topology>
    </subcellularLocation>
</comment>
<keyword evidence="4 6" id="KW-1133">Transmembrane helix</keyword>
<comment type="similarity">
    <text evidence="2">Belongs to the drug/metabolite transporter (DMT) superfamily. Plant drug/metabolite exporter (P-DME) (TC 2.A.7.4) family.</text>
</comment>
<feature type="transmembrane region" description="Helical" evidence="6">
    <location>
        <begin position="296"/>
        <end position="314"/>
    </location>
</feature>
<evidence type="ECO:0000256" key="2">
    <source>
        <dbReference type="ARBA" id="ARBA00007635"/>
    </source>
</evidence>
<evidence type="ECO:0000256" key="5">
    <source>
        <dbReference type="ARBA" id="ARBA00023136"/>
    </source>
</evidence>
<feature type="transmembrane region" description="Helical" evidence="6">
    <location>
        <begin position="129"/>
        <end position="153"/>
    </location>
</feature>
<dbReference type="InterPro" id="IPR037185">
    <property type="entry name" value="EmrE-like"/>
</dbReference>
<keyword evidence="9" id="KW-1185">Reference proteome</keyword>
<evidence type="ECO:0000259" key="7">
    <source>
        <dbReference type="Pfam" id="PF00892"/>
    </source>
</evidence>
<feature type="transmembrane region" description="Helical" evidence="6">
    <location>
        <begin position="470"/>
        <end position="491"/>
    </location>
</feature>
<feature type="transmembrane region" description="Helical" evidence="6">
    <location>
        <begin position="583"/>
        <end position="603"/>
    </location>
</feature>
<gene>
    <name evidence="8" type="ORF">ACJIZ3_008231</name>
</gene>
<evidence type="ECO:0000256" key="1">
    <source>
        <dbReference type="ARBA" id="ARBA00004141"/>
    </source>
</evidence>
<dbReference type="Pfam" id="PF00892">
    <property type="entry name" value="EamA"/>
    <property type="match status" value="2"/>
</dbReference>
<feature type="transmembrane region" description="Helical" evidence="6">
    <location>
        <begin position="173"/>
        <end position="192"/>
    </location>
</feature>
<dbReference type="InterPro" id="IPR030184">
    <property type="entry name" value="WAT1-related"/>
</dbReference>
<dbReference type="AlphaFoldDB" id="A0ABD3T954"/>
<dbReference type="InterPro" id="IPR000620">
    <property type="entry name" value="EamA_dom"/>
</dbReference>
<feature type="transmembrane region" description="Helical" evidence="6">
    <location>
        <begin position="552"/>
        <end position="571"/>
    </location>
</feature>
<dbReference type="GO" id="GO:0016020">
    <property type="term" value="C:membrane"/>
    <property type="evidence" value="ECO:0007669"/>
    <property type="project" value="UniProtKB-SubCell"/>
</dbReference>
<feature type="transmembrane region" description="Helical" evidence="6">
    <location>
        <begin position="39"/>
        <end position="61"/>
    </location>
</feature>
<dbReference type="PANTHER" id="PTHR31218">
    <property type="entry name" value="WAT1-RELATED PROTEIN"/>
    <property type="match status" value="1"/>
</dbReference>